<feature type="domain" description="Glycosyltransferase 2-like" evidence="1">
    <location>
        <begin position="6"/>
        <end position="166"/>
    </location>
</feature>
<sequence length="312" mass="35033">MLPLISICVPAHNCGLYIADTLKSLCNQSYPHLEIIVVNDGSEDDTLAQINAINDPRIFVFSINQSGAAAARNVAYSKATGAYIVFFDGDDIIPENFIQLQFKSINFKEDVVAVSGWGRFYQNNIENFKAEFTPDEQLSFKQWILRYWHACNPMTAPGRILMHRSLIDEAGLWDEELNLNDDLEFFTRVFLKANNIVMNPSALLYYRSGINGLSGKKGQKAYHSLYRSVYLSTHYAIQAYNEEGVKASCANMLQSCIYEIYPYSNALIKEIETQVKALGGSALKPESGGITRILNTLLGWKLTKKIKSALNL</sequence>
<dbReference type="InterPro" id="IPR001173">
    <property type="entry name" value="Glyco_trans_2-like"/>
</dbReference>
<dbReference type="SUPFAM" id="SSF53448">
    <property type="entry name" value="Nucleotide-diphospho-sugar transferases"/>
    <property type="match status" value="1"/>
</dbReference>
<evidence type="ECO:0000313" key="2">
    <source>
        <dbReference type="EMBL" id="SDD72051.1"/>
    </source>
</evidence>
<keyword evidence="2" id="KW-0808">Transferase</keyword>
<dbReference type="EMBL" id="FMZH01000007">
    <property type="protein sequence ID" value="SDD72051.1"/>
    <property type="molecule type" value="Genomic_DNA"/>
</dbReference>
<keyword evidence="3" id="KW-1185">Reference proteome</keyword>
<dbReference type="PANTHER" id="PTHR43685">
    <property type="entry name" value="GLYCOSYLTRANSFERASE"/>
    <property type="match status" value="1"/>
</dbReference>
<dbReference type="STRING" id="390242.SAMN04488024_107199"/>
<name>A0A1G6X1R7_9SPHI</name>
<dbReference type="AlphaFoldDB" id="A0A1G6X1R7"/>
<dbReference type="CDD" id="cd00761">
    <property type="entry name" value="Glyco_tranf_GTA_type"/>
    <property type="match status" value="1"/>
</dbReference>
<dbReference type="GO" id="GO:0016740">
    <property type="term" value="F:transferase activity"/>
    <property type="evidence" value="ECO:0007669"/>
    <property type="project" value="UniProtKB-KW"/>
</dbReference>
<gene>
    <name evidence="2" type="ORF">SAMN04488024_107199</name>
</gene>
<organism evidence="2 3">
    <name type="scientific">Pedobacter soli</name>
    <dbReference type="NCBI Taxonomy" id="390242"/>
    <lineage>
        <taxon>Bacteria</taxon>
        <taxon>Pseudomonadati</taxon>
        <taxon>Bacteroidota</taxon>
        <taxon>Sphingobacteriia</taxon>
        <taxon>Sphingobacteriales</taxon>
        <taxon>Sphingobacteriaceae</taxon>
        <taxon>Pedobacter</taxon>
    </lineage>
</organism>
<dbReference type="InterPro" id="IPR050834">
    <property type="entry name" value="Glycosyltransf_2"/>
</dbReference>
<dbReference type="Gene3D" id="3.90.550.10">
    <property type="entry name" value="Spore Coat Polysaccharide Biosynthesis Protein SpsA, Chain A"/>
    <property type="match status" value="1"/>
</dbReference>
<reference evidence="3" key="1">
    <citation type="submission" date="2016-10" db="EMBL/GenBank/DDBJ databases">
        <authorList>
            <person name="Varghese N."/>
            <person name="Submissions S."/>
        </authorList>
    </citation>
    <scope>NUCLEOTIDE SEQUENCE [LARGE SCALE GENOMIC DNA]</scope>
    <source>
        <strain evidence="3">DSM 18609</strain>
    </source>
</reference>
<dbReference type="Pfam" id="PF00535">
    <property type="entry name" value="Glycos_transf_2"/>
    <property type="match status" value="1"/>
</dbReference>
<dbReference type="PANTHER" id="PTHR43685:SF2">
    <property type="entry name" value="GLYCOSYLTRANSFERASE 2-LIKE DOMAIN-CONTAINING PROTEIN"/>
    <property type="match status" value="1"/>
</dbReference>
<dbReference type="Proteomes" id="UP000199455">
    <property type="component" value="Unassembled WGS sequence"/>
</dbReference>
<protein>
    <submittedName>
        <fullName evidence="2">Glycosyl transferase family 2</fullName>
    </submittedName>
</protein>
<dbReference type="InterPro" id="IPR029044">
    <property type="entry name" value="Nucleotide-diphossugar_trans"/>
</dbReference>
<proteinExistence type="predicted"/>
<evidence type="ECO:0000259" key="1">
    <source>
        <dbReference type="Pfam" id="PF00535"/>
    </source>
</evidence>
<dbReference type="RefSeq" id="WP_090770466.1">
    <property type="nucleotide sequence ID" value="NZ_FMZH01000007.1"/>
</dbReference>
<evidence type="ECO:0000313" key="3">
    <source>
        <dbReference type="Proteomes" id="UP000199455"/>
    </source>
</evidence>
<accession>A0A1G6X1R7</accession>